<dbReference type="GO" id="GO:0005634">
    <property type="term" value="C:nucleus"/>
    <property type="evidence" value="ECO:0007669"/>
    <property type="project" value="UniProtKB-SubCell"/>
</dbReference>
<keyword evidence="4 9" id="KW-0132">Cell division</keyword>
<evidence type="ECO:0000313" key="13">
    <source>
        <dbReference type="Proteomes" id="UP000037460"/>
    </source>
</evidence>
<evidence type="ECO:0000256" key="9">
    <source>
        <dbReference type="RuleBase" id="RU367150"/>
    </source>
</evidence>
<sequence length="422" mass="47903">MISRQNDELRGEVEKIAPDHAYLERGCDLMRDKSQEYVMHIGAMSRHKLMGERMSGAAADTWWRDWETSDPARLVALGARVLEAVPRDAPKNRRHSAAKYLTPNSDRYLLTAANPYRWGLLRALAEHLGELARSVSDAPNQEEYVRRMGRCWAWDAWCDDNSYQKVWILSEILYLMMVDGESSGAFTPIAHETDVSMISRQNDELRGEVEKISKQLSEYVTEQIAVVDRVTTIAKAQLQADKENVEELREKQKAISAEEEVVQQQGRHERAQVEALKADLDKLHAQEQVLPPESQRLEQQLTQSRALVTRSEAILEQAQRGMEHKLGELDRGISLYKARLGLAFDKVGDDRLRLTFTCIDPTDPERAFCLEVCVTVGDHYVVQSCEPTLTELPGLVHTLNASNDFSAFVRAVRKGFQKLITG</sequence>
<dbReference type="EMBL" id="JWZX01000957">
    <property type="protein sequence ID" value="KOO35180.1"/>
    <property type="molecule type" value="Genomic_DNA"/>
</dbReference>
<keyword evidence="3 9" id="KW-0158">Chromosome</keyword>
<comment type="subunit">
    <text evidence="9">Component of the NDC80 complex.</text>
</comment>
<dbReference type="Pfam" id="PF08234">
    <property type="entry name" value="Spindle_Spc25"/>
    <property type="match status" value="1"/>
</dbReference>
<keyword evidence="8 9" id="KW-0137">Centromere</keyword>
<evidence type="ECO:0000256" key="7">
    <source>
        <dbReference type="ARBA" id="ARBA00023306"/>
    </source>
</evidence>
<evidence type="ECO:0000256" key="10">
    <source>
        <dbReference type="SAM" id="Coils"/>
    </source>
</evidence>
<evidence type="ECO:0000256" key="4">
    <source>
        <dbReference type="ARBA" id="ARBA00022618"/>
    </source>
</evidence>
<dbReference type="InterPro" id="IPR013255">
    <property type="entry name" value="Spc25_C"/>
</dbReference>
<dbReference type="AlphaFoldDB" id="A0A0M0K8N0"/>
<dbReference type="InterPro" id="IPR045143">
    <property type="entry name" value="Spc25"/>
</dbReference>
<dbReference type="Proteomes" id="UP000037460">
    <property type="component" value="Unassembled WGS sequence"/>
</dbReference>
<name>A0A0M0K8N0_9EUKA</name>
<dbReference type="FunFam" id="3.30.457.50:FF:000001">
    <property type="entry name" value="Probable kinetochore protein spc25"/>
    <property type="match status" value="1"/>
</dbReference>
<dbReference type="PANTHER" id="PTHR14281">
    <property type="entry name" value="KINETOCHORE PROTEIN SPC25-RELATED"/>
    <property type="match status" value="1"/>
</dbReference>
<proteinExistence type="inferred from homology"/>
<evidence type="ECO:0000256" key="1">
    <source>
        <dbReference type="ARBA" id="ARBA00004584"/>
    </source>
</evidence>
<feature type="domain" description="Chromosome segregation protein Spc25 C-terminal" evidence="11">
    <location>
        <begin position="347"/>
        <end position="417"/>
    </location>
</feature>
<keyword evidence="9" id="KW-0995">Kinetochore</keyword>
<organism evidence="12 13">
    <name type="scientific">Chrysochromulina tobinii</name>
    <dbReference type="NCBI Taxonomy" id="1460289"/>
    <lineage>
        <taxon>Eukaryota</taxon>
        <taxon>Haptista</taxon>
        <taxon>Haptophyta</taxon>
        <taxon>Prymnesiophyceae</taxon>
        <taxon>Prymnesiales</taxon>
        <taxon>Chrysochromulinaceae</taxon>
        <taxon>Chrysochromulina</taxon>
    </lineage>
</organism>
<keyword evidence="6 10" id="KW-0175">Coiled coil</keyword>
<keyword evidence="7 9" id="KW-0131">Cell cycle</keyword>
<dbReference type="GO" id="GO:0007059">
    <property type="term" value="P:chromosome segregation"/>
    <property type="evidence" value="ECO:0007669"/>
    <property type="project" value="InterPro"/>
</dbReference>
<comment type="function">
    <text evidence="9">Acts as a component of the essential kinetochore-associated NDC80 complex, which is required for chromosome segregation and spindle checkpoint activity.</text>
</comment>
<keyword evidence="9" id="KW-0539">Nucleus</keyword>
<dbReference type="OrthoDB" id="6353017at2759"/>
<dbReference type="CDD" id="cd23784">
    <property type="entry name" value="RWD_Spc25"/>
    <property type="match status" value="1"/>
</dbReference>
<gene>
    <name evidence="12" type="ORF">Ctob_010693</name>
</gene>
<keyword evidence="5 9" id="KW-0498">Mitosis</keyword>
<evidence type="ECO:0000313" key="12">
    <source>
        <dbReference type="EMBL" id="KOO35180.1"/>
    </source>
</evidence>
<accession>A0A0M0K8N0</accession>
<evidence type="ECO:0000256" key="5">
    <source>
        <dbReference type="ARBA" id="ARBA00022776"/>
    </source>
</evidence>
<reference evidence="13" key="1">
    <citation type="journal article" date="2015" name="PLoS Genet.">
        <title>Genome Sequence and Transcriptome Analyses of Chrysochromulina tobin: Metabolic Tools for Enhanced Algal Fitness in the Prominent Order Prymnesiales (Haptophyceae).</title>
        <authorList>
            <person name="Hovde B.T."/>
            <person name="Deodato C.R."/>
            <person name="Hunsperger H.M."/>
            <person name="Ryken S.A."/>
            <person name="Yost W."/>
            <person name="Jha R.K."/>
            <person name="Patterson J."/>
            <person name="Monnat R.J. Jr."/>
            <person name="Barlow S.B."/>
            <person name="Starkenburg S.R."/>
            <person name="Cattolico R.A."/>
        </authorList>
    </citation>
    <scope>NUCLEOTIDE SEQUENCE</scope>
    <source>
        <strain evidence="13">CCMP291</strain>
    </source>
</reference>
<comment type="similarity">
    <text evidence="2 9">Belongs to the SPC25 family.</text>
</comment>
<dbReference type="PANTHER" id="PTHR14281:SF0">
    <property type="entry name" value="KINETOCHORE PROTEIN SPC25"/>
    <property type="match status" value="1"/>
</dbReference>
<dbReference type="GO" id="GO:0031262">
    <property type="term" value="C:Ndc80 complex"/>
    <property type="evidence" value="ECO:0007669"/>
    <property type="project" value="InterPro"/>
</dbReference>
<evidence type="ECO:0000256" key="8">
    <source>
        <dbReference type="ARBA" id="ARBA00023328"/>
    </source>
</evidence>
<evidence type="ECO:0000256" key="6">
    <source>
        <dbReference type="ARBA" id="ARBA00023054"/>
    </source>
</evidence>
<keyword evidence="13" id="KW-1185">Reference proteome</keyword>
<comment type="subcellular location">
    <subcellularLocation>
        <location evidence="1">Chromosome</location>
        <location evidence="1">Centromere</location>
    </subcellularLocation>
    <subcellularLocation>
        <location evidence="9">Nucleus</location>
    </subcellularLocation>
    <subcellularLocation>
        <location evidence="9">Chromosome</location>
        <location evidence="9">Centromere</location>
        <location evidence="9">Kinetochore</location>
    </subcellularLocation>
</comment>
<evidence type="ECO:0000256" key="3">
    <source>
        <dbReference type="ARBA" id="ARBA00022454"/>
    </source>
</evidence>
<protein>
    <recommendedName>
        <fullName evidence="9">Kinetochore protein SPC25</fullName>
    </recommendedName>
</protein>
<comment type="caution">
    <text evidence="12">The sequence shown here is derived from an EMBL/GenBank/DDBJ whole genome shotgun (WGS) entry which is preliminary data.</text>
</comment>
<feature type="coiled-coil region" evidence="10">
    <location>
        <begin position="195"/>
        <end position="265"/>
    </location>
</feature>
<evidence type="ECO:0000256" key="2">
    <source>
        <dbReference type="ARBA" id="ARBA00006379"/>
    </source>
</evidence>
<evidence type="ECO:0000259" key="11">
    <source>
        <dbReference type="Pfam" id="PF08234"/>
    </source>
</evidence>
<dbReference type="Gene3D" id="3.30.457.50">
    <property type="entry name" value="Chromosome segregation protein Spc25"/>
    <property type="match status" value="1"/>
</dbReference>
<dbReference type="GO" id="GO:0051301">
    <property type="term" value="P:cell division"/>
    <property type="evidence" value="ECO:0007669"/>
    <property type="project" value="UniProtKB-UniRule"/>
</dbReference>